<dbReference type="PROSITE" id="PS01162">
    <property type="entry name" value="QOR_ZETA_CRYSTAL"/>
    <property type="match status" value="1"/>
</dbReference>
<dbReference type="Pfam" id="PF13602">
    <property type="entry name" value="ADH_zinc_N_2"/>
    <property type="match status" value="1"/>
</dbReference>
<organism evidence="3 4">
    <name type="scientific">Flavobacterium rhizophilum</name>
    <dbReference type="NCBI Taxonomy" id="3163296"/>
    <lineage>
        <taxon>Bacteria</taxon>
        <taxon>Pseudomonadati</taxon>
        <taxon>Bacteroidota</taxon>
        <taxon>Flavobacteriia</taxon>
        <taxon>Flavobacteriales</taxon>
        <taxon>Flavobacteriaceae</taxon>
        <taxon>Flavobacterium</taxon>
    </lineage>
</organism>
<dbReference type="CDD" id="cd05289">
    <property type="entry name" value="MDR_like_2"/>
    <property type="match status" value="1"/>
</dbReference>
<keyword evidence="4" id="KW-1185">Reference proteome</keyword>
<dbReference type="InterPro" id="IPR020843">
    <property type="entry name" value="ER"/>
</dbReference>
<accession>A0ABW8Y916</accession>
<dbReference type="SUPFAM" id="SSF50129">
    <property type="entry name" value="GroES-like"/>
    <property type="match status" value="1"/>
</dbReference>
<dbReference type="Proteomes" id="UP001629059">
    <property type="component" value="Unassembled WGS sequence"/>
</dbReference>
<evidence type="ECO:0000256" key="1">
    <source>
        <dbReference type="ARBA" id="ARBA00023002"/>
    </source>
</evidence>
<dbReference type="GO" id="GO:0016491">
    <property type="term" value="F:oxidoreductase activity"/>
    <property type="evidence" value="ECO:0007669"/>
    <property type="project" value="UniProtKB-KW"/>
</dbReference>
<keyword evidence="1 3" id="KW-0560">Oxidoreductase</keyword>
<dbReference type="PANTHER" id="PTHR11695:SF294">
    <property type="entry name" value="RETICULON-4-INTERACTING PROTEIN 1, MITOCHONDRIAL"/>
    <property type="match status" value="1"/>
</dbReference>
<dbReference type="InterPro" id="IPR050700">
    <property type="entry name" value="YIM1/Zinc_Alcohol_DH_Fams"/>
</dbReference>
<dbReference type="InterPro" id="IPR002364">
    <property type="entry name" value="Quin_OxRdtase/zeta-crystal_CS"/>
</dbReference>
<protein>
    <submittedName>
        <fullName evidence="3">NADP-dependent oxidoreductase</fullName>
        <ecNumber evidence="3">1.-.-.-</ecNumber>
    </submittedName>
</protein>
<name>A0ABW8Y916_9FLAO</name>
<dbReference type="EMBL" id="JBELQB010000003">
    <property type="protein sequence ID" value="MFL9836698.1"/>
    <property type="molecule type" value="Genomic_DNA"/>
</dbReference>
<dbReference type="SMART" id="SM00829">
    <property type="entry name" value="PKS_ER"/>
    <property type="match status" value="1"/>
</dbReference>
<dbReference type="EC" id="1.-.-.-" evidence="3"/>
<dbReference type="InterPro" id="IPR011032">
    <property type="entry name" value="GroES-like_sf"/>
</dbReference>
<dbReference type="Gene3D" id="3.90.180.10">
    <property type="entry name" value="Medium-chain alcohol dehydrogenases, catalytic domain"/>
    <property type="match status" value="1"/>
</dbReference>
<dbReference type="SUPFAM" id="SSF51735">
    <property type="entry name" value="NAD(P)-binding Rossmann-fold domains"/>
    <property type="match status" value="1"/>
</dbReference>
<dbReference type="Gene3D" id="3.40.50.720">
    <property type="entry name" value="NAD(P)-binding Rossmann-like Domain"/>
    <property type="match status" value="1"/>
</dbReference>
<dbReference type="Pfam" id="PF08240">
    <property type="entry name" value="ADH_N"/>
    <property type="match status" value="1"/>
</dbReference>
<dbReference type="PANTHER" id="PTHR11695">
    <property type="entry name" value="ALCOHOL DEHYDROGENASE RELATED"/>
    <property type="match status" value="1"/>
</dbReference>
<evidence type="ECO:0000259" key="2">
    <source>
        <dbReference type="SMART" id="SM00829"/>
    </source>
</evidence>
<dbReference type="InterPro" id="IPR036291">
    <property type="entry name" value="NAD(P)-bd_dom_sf"/>
</dbReference>
<dbReference type="RefSeq" id="WP_408073729.1">
    <property type="nucleotide sequence ID" value="NZ_JBELQB010000003.1"/>
</dbReference>
<proteinExistence type="predicted"/>
<sequence length="312" mass="33032">MKAILLNEQGTTNQLIYSEIPVPSIKNDEVLIEVRAIGINPVDVKSRAGKGVYGRLKDQLPIVLGWDISGIVVEAGTDAGFKKGDEVFGMVNFPGHGKAYAEYVAAPAAHLALKPATISHAEAAAATLAALTAYQALVHKVQVKPGDNVLIHAASGGVGHYAVQMARHLGAVVTGTSSARNRDFVLSLGAQEHIDYHGYDWTNSPLEFDFVFDTVGGDNIDHSIEVAKAGSTVISIPTGLNEAVTEKAAAKGVNGYFFLVSSNGADMKVIADWLGNGYIRSHVSAQYDFSEMAQAHLHVESGRTVGKVVVTL</sequence>
<reference evidence="3 4" key="1">
    <citation type="submission" date="2024-06" db="EMBL/GenBank/DDBJ databases">
        <authorList>
            <person name="Kaempfer P."/>
            <person name="Viver T."/>
        </authorList>
    </citation>
    <scope>NUCLEOTIDE SEQUENCE [LARGE SCALE GENOMIC DNA]</scope>
    <source>
        <strain evidence="3 4">ST-75</strain>
    </source>
</reference>
<evidence type="ECO:0000313" key="4">
    <source>
        <dbReference type="Proteomes" id="UP001629059"/>
    </source>
</evidence>
<feature type="domain" description="Enoyl reductase (ER)" evidence="2">
    <location>
        <begin position="10"/>
        <end position="310"/>
    </location>
</feature>
<comment type="caution">
    <text evidence="3">The sequence shown here is derived from an EMBL/GenBank/DDBJ whole genome shotgun (WGS) entry which is preliminary data.</text>
</comment>
<evidence type="ECO:0000313" key="3">
    <source>
        <dbReference type="EMBL" id="MFL9836698.1"/>
    </source>
</evidence>
<gene>
    <name evidence="3" type="ORF">ABS768_04260</name>
</gene>
<dbReference type="InterPro" id="IPR013154">
    <property type="entry name" value="ADH-like_N"/>
</dbReference>